<evidence type="ECO:0000256" key="1">
    <source>
        <dbReference type="SAM" id="MobiDB-lite"/>
    </source>
</evidence>
<feature type="region of interest" description="Disordered" evidence="1">
    <location>
        <begin position="266"/>
        <end position="291"/>
    </location>
</feature>
<feature type="compositionally biased region" description="Low complexity" evidence="1">
    <location>
        <begin position="222"/>
        <end position="233"/>
    </location>
</feature>
<evidence type="ECO:0000313" key="3">
    <source>
        <dbReference type="Proteomes" id="UP000627838"/>
    </source>
</evidence>
<evidence type="ECO:0000313" key="2">
    <source>
        <dbReference type="EMBL" id="MBE1533519.1"/>
    </source>
</evidence>
<organism evidence="2 3">
    <name type="scientific">Actinomadura algeriensis</name>
    <dbReference type="NCBI Taxonomy" id="1679523"/>
    <lineage>
        <taxon>Bacteria</taxon>
        <taxon>Bacillati</taxon>
        <taxon>Actinomycetota</taxon>
        <taxon>Actinomycetes</taxon>
        <taxon>Streptosporangiales</taxon>
        <taxon>Thermomonosporaceae</taxon>
        <taxon>Actinomadura</taxon>
    </lineage>
</organism>
<feature type="compositionally biased region" description="Basic and acidic residues" evidence="1">
    <location>
        <begin position="77"/>
        <end position="115"/>
    </location>
</feature>
<sequence>MADINFFVVEKANVGHNGPVYVVEEGPGDLSYSNVTGSPKASPKVGNESVKTGDFKTSLHGGKGNTAVNEVEGSEQDQIKPGHGKKDSGKHEAAAAEGKQAEGQEAEGKEAEAVKAEGQQAEAHQAEGKQAEGQEAEGKQAEGQEAEGKQAEGKQAEGQEAEGKQAEAVKAEGQEAEGKQAEAVKAEGKQAEGKEAHARQGQKPHGHDKGKLPKNVYGVKHGNVGNNGPTVVVESGPGDLNYSNVTGSDKAMPVVGNEAVKTGDIKTSIRDGKNNTAVTEVEGAEQDEGEK</sequence>
<feature type="region of interest" description="Disordered" evidence="1">
    <location>
        <begin position="26"/>
        <end position="235"/>
    </location>
</feature>
<feature type="compositionally biased region" description="Acidic residues" evidence="1">
    <location>
        <begin position="282"/>
        <end position="291"/>
    </location>
</feature>
<name>A0ABR9JSZ6_9ACTN</name>
<dbReference type="EMBL" id="JADBDZ010000001">
    <property type="protein sequence ID" value="MBE1533519.1"/>
    <property type="molecule type" value="Genomic_DNA"/>
</dbReference>
<feature type="compositionally biased region" description="Basic and acidic residues" evidence="1">
    <location>
        <begin position="124"/>
        <end position="198"/>
    </location>
</feature>
<reference evidence="2 3" key="1">
    <citation type="submission" date="2020-10" db="EMBL/GenBank/DDBJ databases">
        <title>Sequencing the genomes of 1000 actinobacteria strains.</title>
        <authorList>
            <person name="Klenk H.-P."/>
        </authorList>
    </citation>
    <scope>NUCLEOTIDE SEQUENCE [LARGE SCALE GENOMIC DNA]</scope>
    <source>
        <strain evidence="2 3">DSM 46744</strain>
    </source>
</reference>
<gene>
    <name evidence="2" type="ORF">H4W34_003352</name>
</gene>
<accession>A0ABR9JSZ6</accession>
<proteinExistence type="predicted"/>
<comment type="caution">
    <text evidence="2">The sequence shown here is derived from an EMBL/GenBank/DDBJ whole genome shotgun (WGS) entry which is preliminary data.</text>
</comment>
<protein>
    <submittedName>
        <fullName evidence="2">Uncharacterized protein</fullName>
    </submittedName>
</protein>
<keyword evidence="3" id="KW-1185">Reference proteome</keyword>
<dbReference type="Proteomes" id="UP000627838">
    <property type="component" value="Unassembled WGS sequence"/>
</dbReference>